<dbReference type="PIRSF" id="PIRSF001365">
    <property type="entry name" value="DHDPS"/>
    <property type="match status" value="1"/>
</dbReference>
<protein>
    <submittedName>
        <fullName evidence="4">4-hydroxy-tetrahydrodipicolinate synthase</fullName>
    </submittedName>
</protein>
<gene>
    <name evidence="4" type="primary">dapA</name>
    <name evidence="4" type="ORF">Ahu01nite_010940</name>
</gene>
<proteinExistence type="inferred from homology"/>
<dbReference type="Gene3D" id="3.20.20.70">
    <property type="entry name" value="Aldolase class I"/>
    <property type="match status" value="1"/>
</dbReference>
<comment type="similarity">
    <text evidence="1 3">Belongs to the DapA family.</text>
</comment>
<dbReference type="EMBL" id="BOMN01000013">
    <property type="protein sequence ID" value="GIE17992.1"/>
    <property type="molecule type" value="Genomic_DNA"/>
</dbReference>
<sequence length="292" mass="30154">MTFAGVYVPLITPFDAAGAVAFGALERLAHDVLDGGAAGLVALGTTGEPGSLDDKERDGVLDVIAGVCRDRRAQLIVGANRIGDAAAVPSHAVAVLTLVPPFLRPGEDGVVAYFEDFAARSPVPVLAYHVPYRTGQTLSAGALRRIAAIDGVAGMKLAAGGIDTTVVDLLSDPPADFAILCGDDAFLAPLLSMGVPGAIIASAHLDTAAFTTLVRDRQPQPHLAQPHLAQPHLAQPHLAQPRLARLALALFAEPNPTVIKAVLHARGRIPTPDVRLPLLPASAASLHMALSV</sequence>
<keyword evidence="2 3" id="KW-0456">Lyase</keyword>
<comment type="caution">
    <text evidence="4">The sequence shown here is derived from an EMBL/GenBank/DDBJ whole genome shotgun (WGS) entry which is preliminary data.</text>
</comment>
<dbReference type="PANTHER" id="PTHR12128">
    <property type="entry name" value="DIHYDRODIPICOLINATE SYNTHASE"/>
    <property type="match status" value="1"/>
</dbReference>
<accession>A0ABQ3ZIC6</accession>
<dbReference type="Pfam" id="PF00701">
    <property type="entry name" value="DHDPS"/>
    <property type="match status" value="1"/>
</dbReference>
<dbReference type="SMART" id="SM01130">
    <property type="entry name" value="DHDPS"/>
    <property type="match status" value="1"/>
</dbReference>
<evidence type="ECO:0000256" key="2">
    <source>
        <dbReference type="ARBA" id="ARBA00023239"/>
    </source>
</evidence>
<dbReference type="SUPFAM" id="SSF51569">
    <property type="entry name" value="Aldolase"/>
    <property type="match status" value="1"/>
</dbReference>
<evidence type="ECO:0000313" key="5">
    <source>
        <dbReference type="Proteomes" id="UP000603200"/>
    </source>
</evidence>
<organism evidence="4 5">
    <name type="scientific">Winogradskya humida</name>
    <dbReference type="NCBI Taxonomy" id="113566"/>
    <lineage>
        <taxon>Bacteria</taxon>
        <taxon>Bacillati</taxon>
        <taxon>Actinomycetota</taxon>
        <taxon>Actinomycetes</taxon>
        <taxon>Micromonosporales</taxon>
        <taxon>Micromonosporaceae</taxon>
        <taxon>Winogradskya</taxon>
    </lineage>
</organism>
<keyword evidence="5" id="KW-1185">Reference proteome</keyword>
<reference evidence="4 5" key="1">
    <citation type="submission" date="2021-01" db="EMBL/GenBank/DDBJ databases">
        <title>Whole genome shotgun sequence of Actinoplanes humidus NBRC 14915.</title>
        <authorList>
            <person name="Komaki H."/>
            <person name="Tamura T."/>
        </authorList>
    </citation>
    <scope>NUCLEOTIDE SEQUENCE [LARGE SCALE GENOMIC DNA]</scope>
    <source>
        <strain evidence="4 5">NBRC 14915</strain>
    </source>
</reference>
<name>A0ABQ3ZIC6_9ACTN</name>
<dbReference type="Proteomes" id="UP000603200">
    <property type="component" value="Unassembled WGS sequence"/>
</dbReference>
<dbReference type="InterPro" id="IPR013785">
    <property type="entry name" value="Aldolase_TIM"/>
</dbReference>
<dbReference type="RefSeq" id="WP_203835259.1">
    <property type="nucleotide sequence ID" value="NZ_BOMN01000013.1"/>
</dbReference>
<evidence type="ECO:0000256" key="1">
    <source>
        <dbReference type="ARBA" id="ARBA00007592"/>
    </source>
</evidence>
<dbReference type="PANTHER" id="PTHR12128:SF66">
    <property type="entry name" value="4-HYDROXY-2-OXOGLUTARATE ALDOLASE, MITOCHONDRIAL"/>
    <property type="match status" value="1"/>
</dbReference>
<evidence type="ECO:0000313" key="4">
    <source>
        <dbReference type="EMBL" id="GIE17992.1"/>
    </source>
</evidence>
<dbReference type="InterPro" id="IPR002220">
    <property type="entry name" value="DapA-like"/>
</dbReference>
<evidence type="ECO:0000256" key="3">
    <source>
        <dbReference type="PIRNR" id="PIRNR001365"/>
    </source>
</evidence>
<dbReference type="PRINTS" id="PR00146">
    <property type="entry name" value="DHPICSNTHASE"/>
</dbReference>